<accession>A0A917J4U0</accession>
<dbReference type="EMBL" id="BMIB01000009">
    <property type="protein sequence ID" value="GGH83288.1"/>
    <property type="molecule type" value="Genomic_DNA"/>
</dbReference>
<dbReference type="InterPro" id="IPR013728">
    <property type="entry name" value="BT_3987-like_N"/>
</dbReference>
<dbReference type="PROSITE" id="PS51257">
    <property type="entry name" value="PROKAR_LIPOPROTEIN"/>
    <property type="match status" value="1"/>
</dbReference>
<gene>
    <name evidence="2" type="ORF">GCM10011379_58450</name>
</gene>
<reference evidence="2" key="2">
    <citation type="submission" date="2020-09" db="EMBL/GenBank/DDBJ databases">
        <authorList>
            <person name="Sun Q."/>
            <person name="Zhou Y."/>
        </authorList>
    </citation>
    <scope>NUCLEOTIDE SEQUENCE</scope>
    <source>
        <strain evidence="2">CGMCC 1.15290</strain>
    </source>
</reference>
<evidence type="ECO:0000313" key="2">
    <source>
        <dbReference type="EMBL" id="GGH83288.1"/>
    </source>
</evidence>
<organism evidence="2 3">
    <name type="scientific">Filimonas zeae</name>
    <dbReference type="NCBI Taxonomy" id="1737353"/>
    <lineage>
        <taxon>Bacteria</taxon>
        <taxon>Pseudomonadati</taxon>
        <taxon>Bacteroidota</taxon>
        <taxon>Chitinophagia</taxon>
        <taxon>Chitinophagales</taxon>
        <taxon>Chitinophagaceae</taxon>
        <taxon>Filimonas</taxon>
    </lineage>
</organism>
<evidence type="ECO:0000313" key="3">
    <source>
        <dbReference type="Proteomes" id="UP000627292"/>
    </source>
</evidence>
<dbReference type="RefSeq" id="WP_188959387.1">
    <property type="nucleotide sequence ID" value="NZ_BMIB01000009.1"/>
</dbReference>
<name>A0A917J4U0_9BACT</name>
<proteinExistence type="predicted"/>
<keyword evidence="3" id="KW-1185">Reference proteome</keyword>
<comment type="caution">
    <text evidence="2">The sequence shown here is derived from an EMBL/GenBank/DDBJ whole genome shotgun (WGS) entry which is preliminary data.</text>
</comment>
<dbReference type="Gene3D" id="2.60.40.1740">
    <property type="entry name" value="hypothetical protein (bacova_03559)"/>
    <property type="match status" value="1"/>
</dbReference>
<feature type="domain" description="BT-3987-like N-terminal" evidence="1">
    <location>
        <begin position="60"/>
        <end position="158"/>
    </location>
</feature>
<dbReference type="Pfam" id="PF08522">
    <property type="entry name" value="BT_3987-like_N"/>
    <property type="match status" value="1"/>
</dbReference>
<evidence type="ECO:0000259" key="1">
    <source>
        <dbReference type="Pfam" id="PF08522"/>
    </source>
</evidence>
<dbReference type="Proteomes" id="UP000627292">
    <property type="component" value="Unassembled WGS sequence"/>
</dbReference>
<reference evidence="2" key="1">
    <citation type="journal article" date="2014" name="Int. J. Syst. Evol. Microbiol.">
        <title>Complete genome sequence of Corynebacterium casei LMG S-19264T (=DSM 44701T), isolated from a smear-ripened cheese.</title>
        <authorList>
            <consortium name="US DOE Joint Genome Institute (JGI-PGF)"/>
            <person name="Walter F."/>
            <person name="Albersmeier A."/>
            <person name="Kalinowski J."/>
            <person name="Ruckert C."/>
        </authorList>
    </citation>
    <scope>NUCLEOTIDE SEQUENCE</scope>
    <source>
        <strain evidence="2">CGMCC 1.15290</strain>
    </source>
</reference>
<sequence>MKPVNHICIALLLAVSISSCLKRDSVFDATDSPAVVEFSNTGTPTIDTFPLFKSDVGALKEGDSSTFNINIAYVSASGAPNDVVVSLSVNEADLTAFNKAAGTSYSMPPADVYTLPAQAVIHKGANEVQIKVPVKRTAAFNYDASYAIPVKITSAGGAGISSAFGQAIYAFSARNSYDGAFTVTGTFYDSTLGTVATAEYPKHINLITDGARGAGYYDADAASYRYTFYNNGGASYYGNFAPIFHFDDNGNVTSVTNYYGQGTNSNLRSAALDPSGINKMTFDSEGKPDKLEVSYYMIQSGKIRLTIKETFTYTGER</sequence>
<protein>
    <recommendedName>
        <fullName evidence="1">BT-3987-like N-terminal domain-containing protein</fullName>
    </recommendedName>
</protein>
<dbReference type="AlphaFoldDB" id="A0A917J4U0"/>